<keyword evidence="3" id="KW-1185">Reference proteome</keyword>
<dbReference type="InterPro" id="IPR032314">
    <property type="entry name" value="DUF4845"/>
</dbReference>
<keyword evidence="1" id="KW-0472">Membrane</keyword>
<gene>
    <name evidence="2" type="ORF">GV368_07140</name>
</gene>
<keyword evidence="1" id="KW-1133">Transmembrane helix</keyword>
<reference evidence="2 3" key="1">
    <citation type="journal article" date="2020" name="Curr. Microbiol.">
        <title>Tepidiphilus baoligensis sp. nov., a Novel Bacterium of the Family Hydrogenophilaceae Isolated from an Oil Reservoir.</title>
        <authorList>
            <person name="Zhang X."/>
            <person name="Wang G."/>
            <person name="Ma X."/>
            <person name="Yu J."/>
            <person name="You J."/>
            <person name="Xue Y."/>
            <person name="Ma Y."/>
        </authorList>
    </citation>
    <scope>NUCLEOTIDE SEQUENCE [LARGE SCALE GENOMIC DNA]</scope>
    <source>
        <strain evidence="2 3">B18-69</strain>
    </source>
</reference>
<comment type="caution">
    <text evidence="2">The sequence shown here is derived from an EMBL/GenBank/DDBJ whole genome shotgun (WGS) entry which is preliminary data.</text>
</comment>
<evidence type="ECO:0000256" key="1">
    <source>
        <dbReference type="SAM" id="Phobius"/>
    </source>
</evidence>
<sequence length="125" mass="13641">MGTALVRRQQGVSLLGVIFWGVLVGIVLILALRIVPVYTEYAAIKRALAEIAQRADPQTPPSQLRTEFGKFATIDGFTSVDGRDLVITREEGRTKIEVRYQRLVPLVANVSLAFDFEIAAATGAP</sequence>
<dbReference type="RefSeq" id="WP_169116034.1">
    <property type="nucleotide sequence ID" value="NZ_JAAAUB010000009.1"/>
</dbReference>
<name>A0ABX1QLV4_9PROT</name>
<evidence type="ECO:0000313" key="3">
    <source>
        <dbReference type="Proteomes" id="UP000669605"/>
    </source>
</evidence>
<dbReference type="Proteomes" id="UP000669605">
    <property type="component" value="Unassembled WGS sequence"/>
</dbReference>
<proteinExistence type="predicted"/>
<organism evidence="2 3">
    <name type="scientific">Tepidiphilus baoligensis</name>
    <dbReference type="NCBI Taxonomy" id="2698687"/>
    <lineage>
        <taxon>Bacteria</taxon>
        <taxon>Pseudomonadati</taxon>
        <taxon>Pseudomonadota</taxon>
        <taxon>Hydrogenophilia</taxon>
        <taxon>Hydrogenophilales</taxon>
        <taxon>Hydrogenophilaceae</taxon>
        <taxon>Tepidiphilus</taxon>
    </lineage>
</organism>
<accession>A0ABX1QLV4</accession>
<dbReference type="EMBL" id="JAAAUB010000009">
    <property type="protein sequence ID" value="NMH16877.1"/>
    <property type="molecule type" value="Genomic_DNA"/>
</dbReference>
<protein>
    <submittedName>
        <fullName evidence="2">DUF4845 domain-containing protein</fullName>
    </submittedName>
</protein>
<feature type="transmembrane region" description="Helical" evidence="1">
    <location>
        <begin position="12"/>
        <end position="35"/>
    </location>
</feature>
<evidence type="ECO:0000313" key="2">
    <source>
        <dbReference type="EMBL" id="NMH16877.1"/>
    </source>
</evidence>
<keyword evidence="1" id="KW-0812">Transmembrane</keyword>
<dbReference type="Pfam" id="PF16137">
    <property type="entry name" value="DUF4845"/>
    <property type="match status" value="1"/>
</dbReference>